<dbReference type="Gene3D" id="3.40.190.10">
    <property type="entry name" value="Periplasmic binding protein-like II"/>
    <property type="match status" value="2"/>
</dbReference>
<gene>
    <name evidence="5" type="ORF">A7A08_01915</name>
</gene>
<accession>A0A1E2RYP3</accession>
<evidence type="ECO:0000256" key="2">
    <source>
        <dbReference type="ARBA" id="ARBA00022764"/>
    </source>
</evidence>
<evidence type="ECO:0000256" key="4">
    <source>
        <dbReference type="SAM" id="SignalP"/>
    </source>
</evidence>
<dbReference type="OrthoDB" id="9815444at2"/>
<feature type="signal peptide" evidence="4">
    <location>
        <begin position="1"/>
        <end position="21"/>
    </location>
</feature>
<dbReference type="SUPFAM" id="SSF53850">
    <property type="entry name" value="Periplasmic binding protein-like II"/>
    <property type="match status" value="1"/>
</dbReference>
<keyword evidence="1 4" id="KW-0732">Signal</keyword>
<dbReference type="RefSeq" id="WP_083226618.1">
    <property type="nucleotide sequence ID" value="NZ_MASI01000004.1"/>
</dbReference>
<dbReference type="Pfam" id="PF13416">
    <property type="entry name" value="SBP_bac_8"/>
    <property type="match status" value="1"/>
</dbReference>
<feature type="region of interest" description="Disordered" evidence="3">
    <location>
        <begin position="109"/>
        <end position="129"/>
    </location>
</feature>
<dbReference type="PANTHER" id="PTHR30222:SF2">
    <property type="entry name" value="ABC TRANSPORTER SUBSTRATE-BINDING PROTEIN"/>
    <property type="match status" value="1"/>
</dbReference>
<protein>
    <submittedName>
        <fullName evidence="5">Putrescine transporter subunit: periplasmic-binding component of ABC superfamily protein</fullName>
    </submittedName>
</protein>
<dbReference type="STRING" id="1177755.A7A08_01915"/>
<comment type="caution">
    <text evidence="5">The sequence shown here is derived from an EMBL/GenBank/DDBJ whole genome shotgun (WGS) entry which is preliminary data.</text>
</comment>
<feature type="chain" id="PRO_5009116529" evidence="4">
    <location>
        <begin position="22"/>
        <end position="370"/>
    </location>
</feature>
<evidence type="ECO:0000256" key="3">
    <source>
        <dbReference type="SAM" id="MobiDB-lite"/>
    </source>
</evidence>
<keyword evidence="6" id="KW-1185">Reference proteome</keyword>
<reference evidence="5 6" key="1">
    <citation type="submission" date="2016-07" db="EMBL/GenBank/DDBJ databases">
        <title>Draft genome sequence of Methyloligella halotolerans C2T (VKM B-2706T=CCUG 61687T=DSM 25045T), a halotolerant polyhydroxybutyrate accumulating methylotroph.</title>
        <authorList>
            <person name="Vasilenko O.V."/>
            <person name="Doronina N.V."/>
            <person name="Poroshina M.N."/>
            <person name="Tarlachkov S.V."/>
            <person name="Trotsenko Y.A."/>
        </authorList>
    </citation>
    <scope>NUCLEOTIDE SEQUENCE [LARGE SCALE GENOMIC DNA]</scope>
    <source>
        <strain evidence="5 6">VKM B-2706</strain>
    </source>
</reference>
<dbReference type="InterPro" id="IPR006059">
    <property type="entry name" value="SBP"/>
</dbReference>
<dbReference type="Proteomes" id="UP000095087">
    <property type="component" value="Unassembled WGS sequence"/>
</dbReference>
<name>A0A1E2RYP3_9HYPH</name>
<dbReference type="AlphaFoldDB" id="A0A1E2RYP3"/>
<keyword evidence="2" id="KW-0574">Periplasm</keyword>
<proteinExistence type="predicted"/>
<evidence type="ECO:0000256" key="1">
    <source>
        <dbReference type="ARBA" id="ARBA00022729"/>
    </source>
</evidence>
<organism evidence="5 6">
    <name type="scientific">Methyloligella halotolerans</name>
    <dbReference type="NCBI Taxonomy" id="1177755"/>
    <lineage>
        <taxon>Bacteria</taxon>
        <taxon>Pseudomonadati</taxon>
        <taxon>Pseudomonadota</taxon>
        <taxon>Alphaproteobacteria</taxon>
        <taxon>Hyphomicrobiales</taxon>
        <taxon>Hyphomicrobiaceae</taxon>
        <taxon>Methyloligella</taxon>
    </lineage>
</organism>
<dbReference type="PANTHER" id="PTHR30222">
    <property type="entry name" value="SPERMIDINE/PUTRESCINE-BINDING PERIPLASMIC PROTEIN"/>
    <property type="match status" value="1"/>
</dbReference>
<sequence>MLAGALAALSASTLLMGQAPAVQVTEAPLTVVTWDGAYEESQRLAYFAPFTKETGIPITPDTYDGSLKAIKKAIAESGSADVIDVSSGVLRTLCDQKLLAPFDVAKLPPPARGEGDAATDPDTSAPVTTASTPAQADFIDDAVSTCGVASVAWAATVVFDKTGFEKNPPGKAADFFDTKAYPGKRALPKGPRYTLELALIADGVAPADVYSTLATPDGQARAFDALNKIRSDIVWWSNPATPLRLIRKGKAAMGIAYTGRIFRNAVEAPAQIGILWDGQVYDLDHWAIPKTSHRKAEAAEFIAFASKPERLAAHAALTAYGPARPSAIPLVGTHPVIGVDMKRFLPTAPKNFKTALHFDQLVGRARRRAG</sequence>
<evidence type="ECO:0000313" key="5">
    <source>
        <dbReference type="EMBL" id="ODA67169.1"/>
    </source>
</evidence>
<evidence type="ECO:0000313" key="6">
    <source>
        <dbReference type="Proteomes" id="UP000095087"/>
    </source>
</evidence>
<dbReference type="EMBL" id="MASI01000004">
    <property type="protein sequence ID" value="ODA67169.1"/>
    <property type="molecule type" value="Genomic_DNA"/>
</dbReference>